<gene>
    <name evidence="1" type="ORF">C8P65_12020</name>
</gene>
<accession>A0A2T5XS20</accession>
<evidence type="ECO:0000313" key="2">
    <source>
        <dbReference type="Proteomes" id="UP000243985"/>
    </source>
</evidence>
<name>A0A2T5XS20_9FLAO</name>
<sequence length="172" mass="20364">MKVILIQGAENTGKTTLCNQIDEWLQRELLREKGINLRIEMTKHFSKKNDFFAVYDIYTNKDEEKTDSFKARIFINSGSEEKCIIPFGRFYKNENKEYYKNNHQPDLLITAIRPSKTLYKKTIKALNLDNLEELNLSSISCSYKEDIFKKNLLIQLEKTPLELIKEKIRELF</sequence>
<dbReference type="GeneID" id="84581536"/>
<protein>
    <submittedName>
        <fullName evidence="1">Uncharacterized protein</fullName>
    </submittedName>
</protein>
<dbReference type="AlphaFoldDB" id="A0A2T5XS20"/>
<proteinExistence type="predicted"/>
<evidence type="ECO:0000313" key="1">
    <source>
        <dbReference type="EMBL" id="PTX01739.1"/>
    </source>
</evidence>
<dbReference type="SUPFAM" id="SSF52540">
    <property type="entry name" value="P-loop containing nucleoside triphosphate hydrolases"/>
    <property type="match status" value="1"/>
</dbReference>
<dbReference type="InterPro" id="IPR027417">
    <property type="entry name" value="P-loop_NTPase"/>
</dbReference>
<reference evidence="1 2" key="1">
    <citation type="submission" date="2018-04" db="EMBL/GenBank/DDBJ databases">
        <title>Genomic Encyclopedia of Archaeal and Bacterial Type Strains, Phase II (KMG-II): from individual species to whole genera.</title>
        <authorList>
            <person name="Goeker M."/>
        </authorList>
    </citation>
    <scope>NUCLEOTIDE SEQUENCE [LARGE SCALE GENOMIC DNA]</scope>
    <source>
        <strain evidence="1 2">DSM 22902</strain>
    </source>
</reference>
<organism evidence="1 2">
    <name type="scientific">Capnocytophaga leadbetteri</name>
    <dbReference type="NCBI Taxonomy" id="327575"/>
    <lineage>
        <taxon>Bacteria</taxon>
        <taxon>Pseudomonadati</taxon>
        <taxon>Bacteroidota</taxon>
        <taxon>Flavobacteriia</taxon>
        <taxon>Flavobacteriales</taxon>
        <taxon>Flavobacteriaceae</taxon>
        <taxon>Capnocytophaga</taxon>
    </lineage>
</organism>
<dbReference type="Proteomes" id="UP000243985">
    <property type="component" value="Unassembled WGS sequence"/>
</dbReference>
<comment type="caution">
    <text evidence="1">The sequence shown here is derived from an EMBL/GenBank/DDBJ whole genome shotgun (WGS) entry which is preliminary data.</text>
</comment>
<dbReference type="EMBL" id="QBKG01000020">
    <property type="protein sequence ID" value="PTX01739.1"/>
    <property type="molecule type" value="Genomic_DNA"/>
</dbReference>
<dbReference type="RefSeq" id="WP_107782830.1">
    <property type="nucleotide sequence ID" value="NZ_QBKG01000020.1"/>
</dbReference>